<gene>
    <name evidence="1" type="ORF">RGLFYP36_00687</name>
</gene>
<dbReference type="InterPro" id="IPR043773">
    <property type="entry name" value="JetA"/>
</dbReference>
<accession>A0A6N3CHD8</accession>
<dbReference type="EMBL" id="CACRUU010000070">
    <property type="protein sequence ID" value="VYU13991.1"/>
    <property type="molecule type" value="Genomic_DNA"/>
</dbReference>
<organism evidence="1">
    <name type="scientific">Mediterraneibacter gnavus</name>
    <name type="common">Ruminococcus gnavus</name>
    <dbReference type="NCBI Taxonomy" id="33038"/>
    <lineage>
        <taxon>Bacteria</taxon>
        <taxon>Bacillati</taxon>
        <taxon>Bacillota</taxon>
        <taxon>Clostridia</taxon>
        <taxon>Lachnospirales</taxon>
        <taxon>Lachnospiraceae</taxon>
        <taxon>Mediterraneibacter</taxon>
    </lineage>
</organism>
<reference evidence="1" key="1">
    <citation type="submission" date="2019-11" db="EMBL/GenBank/DDBJ databases">
        <authorList>
            <person name="Feng L."/>
        </authorList>
    </citation>
    <scope>NUCLEOTIDE SEQUENCE</scope>
    <source>
        <strain evidence="1">RgnavusLFYP36</strain>
    </source>
</reference>
<dbReference type="Pfam" id="PF18982">
    <property type="entry name" value="JetA"/>
    <property type="match status" value="1"/>
</dbReference>
<protein>
    <recommendedName>
        <fullName evidence="2">TIGR02677 family protein</fullName>
    </recommendedName>
</protein>
<dbReference type="AlphaFoldDB" id="A0A6N3CHD8"/>
<proteinExistence type="predicted"/>
<name>A0A6N3CHD8_MEDGN</name>
<evidence type="ECO:0000313" key="1">
    <source>
        <dbReference type="EMBL" id="VYU13991.1"/>
    </source>
</evidence>
<sequence>MLQNYLYLKPTSCYNMTDTNQRDTEKIMQLRYEILDTFWSLFRSVNREIYMESLLVINEEYQYSNYFLTKEICVQVLSDMNAQKQVLLQREENETDFDMLETTASRILRWLLKTGWLKKIEDYSTMTTNIVIPDYAAVFIEAFERLTSEELEETELYIQNVYATLFSFQNNSRVNLNMLRTALINTRKLNKALQDMLHNMDKFFERLLDQESYGELLREHLDGYVEEIVKKKYHILKTSDNFYIYKMDIKKCLRDMRENEEWIESIRQKAKAAGDTKEDVLDLLDLIERGFDDIEHRISNMDREHSKYVRATVSRMNYLLSGETDTKGLVVQLLNKISAQEEPEKLLTEAGKRMNLSLFEMISEKSLYKRRKQRTDFISQMGQDEEYEDLNREDVLKLNRIQMRYSRQEIEDFIEEHMENEVMDAGTLHITEETAFEKLILAYDYSTRKNSKYRVLNEEETVIQSGQYQYPALKFVRRRPQ</sequence>
<evidence type="ECO:0008006" key="2">
    <source>
        <dbReference type="Google" id="ProtNLM"/>
    </source>
</evidence>